<dbReference type="InterPro" id="IPR000182">
    <property type="entry name" value="GNAT_dom"/>
</dbReference>
<evidence type="ECO:0000256" key="1">
    <source>
        <dbReference type="ARBA" id="ARBA00022679"/>
    </source>
</evidence>
<reference evidence="4 5" key="1">
    <citation type="submission" date="2019-01" db="EMBL/GenBank/DDBJ databases">
        <title>Ktedonosporobacter rubrisoli SCAWS-G2.</title>
        <authorList>
            <person name="Huang Y."/>
            <person name="Yan B."/>
        </authorList>
    </citation>
    <scope>NUCLEOTIDE SEQUENCE [LARGE SCALE GENOMIC DNA]</scope>
    <source>
        <strain evidence="4 5">SCAWS-G2</strain>
    </source>
</reference>
<dbReference type="Proteomes" id="UP000290365">
    <property type="component" value="Chromosome"/>
</dbReference>
<keyword evidence="2" id="KW-0012">Acyltransferase</keyword>
<dbReference type="SUPFAM" id="SSF55729">
    <property type="entry name" value="Acyl-CoA N-acyltransferases (Nat)"/>
    <property type="match status" value="1"/>
</dbReference>
<dbReference type="Pfam" id="PF00583">
    <property type="entry name" value="Acetyltransf_1"/>
    <property type="match status" value="1"/>
</dbReference>
<dbReference type="GO" id="GO:0016747">
    <property type="term" value="F:acyltransferase activity, transferring groups other than amino-acyl groups"/>
    <property type="evidence" value="ECO:0007669"/>
    <property type="project" value="InterPro"/>
</dbReference>
<keyword evidence="1 4" id="KW-0808">Transferase</keyword>
<organism evidence="4 5">
    <name type="scientific">Ktedonosporobacter rubrisoli</name>
    <dbReference type="NCBI Taxonomy" id="2509675"/>
    <lineage>
        <taxon>Bacteria</taxon>
        <taxon>Bacillati</taxon>
        <taxon>Chloroflexota</taxon>
        <taxon>Ktedonobacteria</taxon>
        <taxon>Ktedonobacterales</taxon>
        <taxon>Ktedonosporobacteraceae</taxon>
        <taxon>Ktedonosporobacter</taxon>
    </lineage>
</organism>
<proteinExistence type="predicted"/>
<dbReference type="AlphaFoldDB" id="A0A4P6JS75"/>
<evidence type="ECO:0000259" key="3">
    <source>
        <dbReference type="PROSITE" id="PS51186"/>
    </source>
</evidence>
<evidence type="ECO:0000256" key="2">
    <source>
        <dbReference type="ARBA" id="ARBA00023315"/>
    </source>
</evidence>
<dbReference type="EMBL" id="CP035758">
    <property type="protein sequence ID" value="QBD77696.1"/>
    <property type="molecule type" value="Genomic_DNA"/>
</dbReference>
<keyword evidence="5" id="KW-1185">Reference proteome</keyword>
<gene>
    <name evidence="4" type="ORF">EPA93_17540</name>
</gene>
<protein>
    <submittedName>
        <fullName evidence="4">GNAT family N-acetyltransferase</fullName>
    </submittedName>
</protein>
<dbReference type="InterPro" id="IPR016181">
    <property type="entry name" value="Acyl_CoA_acyltransferase"/>
</dbReference>
<evidence type="ECO:0000313" key="4">
    <source>
        <dbReference type="EMBL" id="QBD77696.1"/>
    </source>
</evidence>
<dbReference type="CDD" id="cd04301">
    <property type="entry name" value="NAT_SF"/>
    <property type="match status" value="1"/>
</dbReference>
<dbReference type="PANTHER" id="PTHR43877">
    <property type="entry name" value="AMINOALKYLPHOSPHONATE N-ACETYLTRANSFERASE-RELATED-RELATED"/>
    <property type="match status" value="1"/>
</dbReference>
<dbReference type="KEGG" id="kbs:EPA93_17540"/>
<dbReference type="OrthoDB" id="119498at2"/>
<sequence length="157" mass="18087">MPTISIRQATLQDVEALVILRLAFFVESLDVQPESIPALRDNTRRYFSKAIPEESFIAWVAEVQGEIVATSGLVFFQRPPSEDNPNGLEAYILNMYTVPQWRRMGIAAQLLERLIERAKQTNAQRIWLRATPDGKPLYEKRGFVPKTRHTLEMELCR</sequence>
<dbReference type="InterPro" id="IPR050832">
    <property type="entry name" value="Bact_Acetyltransf"/>
</dbReference>
<dbReference type="PROSITE" id="PS51186">
    <property type="entry name" value="GNAT"/>
    <property type="match status" value="1"/>
</dbReference>
<feature type="domain" description="N-acetyltransferase" evidence="3">
    <location>
        <begin position="4"/>
        <end position="157"/>
    </location>
</feature>
<name>A0A4P6JS75_KTERU</name>
<evidence type="ECO:0000313" key="5">
    <source>
        <dbReference type="Proteomes" id="UP000290365"/>
    </source>
</evidence>
<dbReference type="Gene3D" id="3.40.630.30">
    <property type="match status" value="1"/>
</dbReference>
<dbReference type="RefSeq" id="WP_129888750.1">
    <property type="nucleotide sequence ID" value="NZ_CP035758.1"/>
</dbReference>
<accession>A0A4P6JS75</accession>